<evidence type="ECO:0000313" key="3">
    <source>
        <dbReference type="EMBL" id="MFB9477227.1"/>
    </source>
</evidence>
<dbReference type="InterPro" id="IPR010318">
    <property type="entry name" value="S-Me-THD_N"/>
</dbReference>
<dbReference type="RefSeq" id="WP_364374766.1">
    <property type="nucleotide sequence ID" value="NZ_JBHMCF010000061.1"/>
</dbReference>
<feature type="domain" description="S-Me-THD-like C-terminal" evidence="2">
    <location>
        <begin position="166"/>
        <end position="350"/>
    </location>
</feature>
<dbReference type="Gene3D" id="2.40.390.10">
    <property type="entry name" value="CV3147-like"/>
    <property type="match status" value="1"/>
</dbReference>
<feature type="domain" description="S-Me-THD N-terminal" evidence="1">
    <location>
        <begin position="8"/>
        <end position="163"/>
    </location>
</feature>
<proteinExistence type="predicted"/>
<organism evidence="3 4">
    <name type="scientific">Nonomuraea salmonea</name>
    <dbReference type="NCBI Taxonomy" id="46181"/>
    <lineage>
        <taxon>Bacteria</taxon>
        <taxon>Bacillati</taxon>
        <taxon>Actinomycetota</taxon>
        <taxon>Actinomycetes</taxon>
        <taxon>Streptosporangiales</taxon>
        <taxon>Streptosporangiaceae</taxon>
        <taxon>Nonomuraea</taxon>
    </lineage>
</organism>
<evidence type="ECO:0000259" key="2">
    <source>
        <dbReference type="Pfam" id="PF20906"/>
    </source>
</evidence>
<name>A0ABV5P3Y0_9ACTN</name>
<keyword evidence="4" id="KW-1185">Reference proteome</keyword>
<reference evidence="3 4" key="1">
    <citation type="submission" date="2024-09" db="EMBL/GenBank/DDBJ databases">
        <authorList>
            <person name="Sun Q."/>
            <person name="Mori K."/>
        </authorList>
    </citation>
    <scope>NUCLEOTIDE SEQUENCE [LARGE SCALE GENOMIC DNA]</scope>
    <source>
        <strain evidence="3 4">JCM 3324</strain>
    </source>
</reference>
<dbReference type="InterPro" id="IPR024071">
    <property type="entry name" value="S-Me-THD_C_sf"/>
</dbReference>
<dbReference type="InterPro" id="IPR048350">
    <property type="entry name" value="S-Me-THD-like_C"/>
</dbReference>
<dbReference type="Gene3D" id="3.40.1610.10">
    <property type="entry name" value="CV3147-like domain"/>
    <property type="match status" value="1"/>
</dbReference>
<accession>A0ABV5P3Y0</accession>
<dbReference type="EMBL" id="JBHMCF010000061">
    <property type="protein sequence ID" value="MFB9477227.1"/>
    <property type="molecule type" value="Genomic_DNA"/>
</dbReference>
<dbReference type="InterPro" id="IPR027479">
    <property type="entry name" value="S-Me-THD_N_sf"/>
</dbReference>
<dbReference type="Pfam" id="PF06032">
    <property type="entry name" value="S-Me-THD_N"/>
    <property type="match status" value="1"/>
</dbReference>
<sequence>MTTITAADLGDLAAGAAILGTGGGGDPHIGRLLAASAVAAHGPVELCPLQELPPDASVLPVAMMGAPTVMVEKLPSTEQVAKATEALSGYLGRGVTHIACIEAGGVNSLIPVVAAAQLGLPLVDGDGMGRAFPELQMVLPTLYGVSTTPMSVADEKGNKVVLDTADNHWAERLARSATIDMGCSTMIALYGMTGAQARDSLVPGTLSLCAELGALVRRSRHGDPVGAVAARLGGRRLFTGKVIDVERRTTTGFARGTATLSGMDGDAGRELVLRFQNEYLVAELDGEVRGTVPDLICTLDRDSGEAVTTEALRFGQRVSVIIAPCDPRWHSEAGLALAGPRYFGYDLDPVGVGR</sequence>
<dbReference type="Proteomes" id="UP001589568">
    <property type="component" value="Unassembled WGS sequence"/>
</dbReference>
<dbReference type="SUPFAM" id="SSF160991">
    <property type="entry name" value="CV3147-like"/>
    <property type="match status" value="1"/>
</dbReference>
<comment type="caution">
    <text evidence="3">The sequence shown here is derived from an EMBL/GenBank/DDBJ whole genome shotgun (WGS) entry which is preliminary data.</text>
</comment>
<evidence type="ECO:0000313" key="4">
    <source>
        <dbReference type="Proteomes" id="UP001589568"/>
    </source>
</evidence>
<protein>
    <submittedName>
        <fullName evidence="3">DUF917 domain-containing protein</fullName>
    </submittedName>
</protein>
<evidence type="ECO:0000259" key="1">
    <source>
        <dbReference type="Pfam" id="PF06032"/>
    </source>
</evidence>
<dbReference type="Pfam" id="PF20906">
    <property type="entry name" value="S-Me-THD_C"/>
    <property type="match status" value="1"/>
</dbReference>
<gene>
    <name evidence="3" type="ORF">ACFFR3_47700</name>
</gene>